<dbReference type="WBParaSite" id="maker-unitig_23814-snap-gene-0.2-mRNA-1">
    <property type="protein sequence ID" value="maker-unitig_23814-snap-gene-0.2-mRNA-1"/>
    <property type="gene ID" value="maker-unitig_23814-snap-gene-0.2"/>
</dbReference>
<organism evidence="3 4">
    <name type="scientific">Macrostomum lignano</name>
    <dbReference type="NCBI Taxonomy" id="282301"/>
    <lineage>
        <taxon>Eukaryota</taxon>
        <taxon>Metazoa</taxon>
        <taxon>Spiralia</taxon>
        <taxon>Lophotrochozoa</taxon>
        <taxon>Platyhelminthes</taxon>
        <taxon>Rhabditophora</taxon>
        <taxon>Macrostomorpha</taxon>
        <taxon>Macrostomida</taxon>
        <taxon>Macrostomidae</taxon>
        <taxon>Macrostomum</taxon>
    </lineage>
</organism>
<dbReference type="AlphaFoldDB" id="A0A1I8F7T6"/>
<feature type="region of interest" description="Disordered" evidence="1">
    <location>
        <begin position="286"/>
        <end position="314"/>
    </location>
</feature>
<keyword evidence="2" id="KW-1133">Transmembrane helix</keyword>
<proteinExistence type="predicted"/>
<reference evidence="4" key="1">
    <citation type="submission" date="2016-11" db="UniProtKB">
        <authorList>
            <consortium name="WormBaseParasite"/>
        </authorList>
    </citation>
    <scope>IDENTIFICATION</scope>
</reference>
<keyword evidence="3" id="KW-1185">Reference proteome</keyword>
<feature type="transmembrane region" description="Helical" evidence="2">
    <location>
        <begin position="322"/>
        <end position="345"/>
    </location>
</feature>
<feature type="compositionally biased region" description="Basic residues" evidence="1">
    <location>
        <begin position="406"/>
        <end position="417"/>
    </location>
</feature>
<accession>A0A1I8F7T6</accession>
<sequence length="436" mass="47120">GHCSVTIGAHVVHLLTCRSLPKHRCRRVASRPCRDPGRTRSALLVARQSAGPAHLAALALPRCGLGLISEGCLRRLRGWRRLCALLGRRAEPADVGVRTGSRIANPNLIRGNQRVILTPNWLGILPALRVADPPIASSSSSTPTSAGRLSAALGGVCILLKGREDVVAAGAGSDNHSEVCALQAAPAAAQARAALLAGLALRELAMLRHPALLAAYAARRTGQTVRSSSVASRRRANHSGRHGGTDRSRRSAGCFLRPTADQAILTRDFEADQDKCRRRKRYRLREAGDSERRRSEDDDIEGAKTQHGQADARERERLRRRLLGVGLPVGFAFVGVVDIATAAALTTAFPSKRVSVEKATAAAASSCRLATELPRLRERRRTSQQQQQAASPDLLEMQKNPAVRRLQQRRPRGGKKAKPGDSNPRVKLRDKFPAHV</sequence>
<evidence type="ECO:0000313" key="4">
    <source>
        <dbReference type="WBParaSite" id="maker-unitig_23814-snap-gene-0.2-mRNA-1"/>
    </source>
</evidence>
<evidence type="ECO:0000256" key="2">
    <source>
        <dbReference type="SAM" id="Phobius"/>
    </source>
</evidence>
<keyword evidence="2" id="KW-0812">Transmembrane</keyword>
<feature type="compositionally biased region" description="Low complexity" evidence="1">
    <location>
        <begin position="383"/>
        <end position="392"/>
    </location>
</feature>
<evidence type="ECO:0000313" key="3">
    <source>
        <dbReference type="Proteomes" id="UP000095280"/>
    </source>
</evidence>
<protein>
    <submittedName>
        <fullName evidence="4">Protein kinase domain-containing protein</fullName>
    </submittedName>
</protein>
<feature type="region of interest" description="Disordered" evidence="1">
    <location>
        <begin position="224"/>
        <end position="252"/>
    </location>
</feature>
<dbReference type="Proteomes" id="UP000095280">
    <property type="component" value="Unplaced"/>
</dbReference>
<feature type="compositionally biased region" description="Basic and acidic residues" evidence="1">
    <location>
        <begin position="427"/>
        <end position="436"/>
    </location>
</feature>
<name>A0A1I8F7T6_9PLAT</name>
<evidence type="ECO:0000256" key="1">
    <source>
        <dbReference type="SAM" id="MobiDB-lite"/>
    </source>
</evidence>
<feature type="compositionally biased region" description="Basic residues" evidence="1">
    <location>
        <begin position="232"/>
        <end position="241"/>
    </location>
</feature>
<feature type="region of interest" description="Disordered" evidence="1">
    <location>
        <begin position="373"/>
        <end position="436"/>
    </location>
</feature>
<keyword evidence="2" id="KW-0472">Membrane</keyword>